<reference evidence="8" key="1">
    <citation type="journal article" date="2020" name="mSystems">
        <title>Genome- and Community-Level Interaction Insights into Carbon Utilization and Element Cycling Functions of Hydrothermarchaeota in Hydrothermal Sediment.</title>
        <authorList>
            <person name="Zhou Z."/>
            <person name="Liu Y."/>
            <person name="Xu W."/>
            <person name="Pan J."/>
            <person name="Luo Z.H."/>
            <person name="Li M."/>
        </authorList>
    </citation>
    <scope>NUCLEOTIDE SEQUENCE [LARGE SCALE GENOMIC DNA]</scope>
    <source>
        <strain evidence="8">HyVt-96</strain>
    </source>
</reference>
<proteinExistence type="inferred from homology"/>
<evidence type="ECO:0000256" key="4">
    <source>
        <dbReference type="ARBA" id="ARBA00022692"/>
    </source>
</evidence>
<dbReference type="Proteomes" id="UP000886050">
    <property type="component" value="Unassembled WGS sequence"/>
</dbReference>
<evidence type="ECO:0000256" key="6">
    <source>
        <dbReference type="ARBA" id="ARBA00023136"/>
    </source>
</evidence>
<dbReference type="Pfam" id="PF00420">
    <property type="entry name" value="Oxidored_q2"/>
    <property type="match status" value="1"/>
</dbReference>
<protein>
    <submittedName>
        <fullName evidence="8">Cation:proton antiporter</fullName>
    </submittedName>
</protein>
<keyword evidence="6 7" id="KW-0472">Membrane</keyword>
<keyword evidence="3" id="KW-1003">Cell membrane</keyword>
<keyword evidence="4 7" id="KW-0812">Transmembrane</keyword>
<comment type="subcellular location">
    <subcellularLocation>
        <location evidence="1">Cell membrane</location>
        <topology evidence="1">Multi-pass membrane protein</topology>
    </subcellularLocation>
</comment>
<evidence type="ECO:0000256" key="2">
    <source>
        <dbReference type="ARBA" id="ARBA00010388"/>
    </source>
</evidence>
<evidence type="ECO:0000256" key="1">
    <source>
        <dbReference type="ARBA" id="ARBA00004651"/>
    </source>
</evidence>
<dbReference type="EMBL" id="DRTX01000042">
    <property type="protein sequence ID" value="HHF52868.1"/>
    <property type="molecule type" value="Genomic_DNA"/>
</dbReference>
<dbReference type="InterPro" id="IPR039428">
    <property type="entry name" value="NUOK/Mnh_C1-like"/>
</dbReference>
<organism evidence="8">
    <name type="scientific">candidate division WOR-3 bacterium</name>
    <dbReference type="NCBI Taxonomy" id="2052148"/>
    <lineage>
        <taxon>Bacteria</taxon>
        <taxon>Bacteria division WOR-3</taxon>
    </lineage>
</organism>
<feature type="transmembrane region" description="Helical" evidence="7">
    <location>
        <begin position="31"/>
        <end position="54"/>
    </location>
</feature>
<sequence>MNGEAMFYGAAIALIMGGIMIAATKRNLIKIIIGLNIMETGVNLLLITTGYISGGTAPIMNKTWIKVVDPIPQALVLTAIVIGVAVTAMALSIVIRIYEKNNSLDIRKIKEMRW</sequence>
<comment type="similarity">
    <text evidence="2">Belongs to the CPA3 antiporters (TC 2.A.63) subunit C family.</text>
</comment>
<accession>A0A7V5HMI4</accession>
<evidence type="ECO:0000256" key="7">
    <source>
        <dbReference type="SAM" id="Phobius"/>
    </source>
</evidence>
<dbReference type="PANTHER" id="PTHR34583:SF2">
    <property type="entry name" value="ANTIPORTER SUBUNIT MNHC2-RELATED"/>
    <property type="match status" value="1"/>
</dbReference>
<dbReference type="PANTHER" id="PTHR34583">
    <property type="entry name" value="ANTIPORTER SUBUNIT MNHC2-RELATED"/>
    <property type="match status" value="1"/>
</dbReference>
<dbReference type="GO" id="GO:0005886">
    <property type="term" value="C:plasma membrane"/>
    <property type="evidence" value="ECO:0007669"/>
    <property type="project" value="UniProtKB-SubCell"/>
</dbReference>
<evidence type="ECO:0000256" key="5">
    <source>
        <dbReference type="ARBA" id="ARBA00022989"/>
    </source>
</evidence>
<evidence type="ECO:0000313" key="8">
    <source>
        <dbReference type="EMBL" id="HHF52868.1"/>
    </source>
</evidence>
<comment type="caution">
    <text evidence="8">The sequence shown here is derived from an EMBL/GenBank/DDBJ whole genome shotgun (WGS) entry which is preliminary data.</text>
</comment>
<feature type="transmembrane region" description="Helical" evidence="7">
    <location>
        <begin position="6"/>
        <end position="24"/>
    </location>
</feature>
<dbReference type="InterPro" id="IPR050601">
    <property type="entry name" value="CPA3_antiporter_subunitC"/>
</dbReference>
<dbReference type="AlphaFoldDB" id="A0A7V5HMI4"/>
<name>A0A7V5HMI4_UNCW3</name>
<feature type="transmembrane region" description="Helical" evidence="7">
    <location>
        <begin position="74"/>
        <end position="98"/>
    </location>
</feature>
<keyword evidence="5 7" id="KW-1133">Transmembrane helix</keyword>
<dbReference type="Gene3D" id="1.10.287.3510">
    <property type="match status" value="1"/>
</dbReference>
<gene>
    <name evidence="8" type="ORF">ENL43_00710</name>
</gene>
<evidence type="ECO:0000256" key="3">
    <source>
        <dbReference type="ARBA" id="ARBA00022475"/>
    </source>
</evidence>